<dbReference type="InterPro" id="IPR052035">
    <property type="entry name" value="ZnF_BED_domain_contain"/>
</dbReference>
<name>A0A3L6MVM8_FUSOX</name>
<gene>
    <name evidence="6" type="ORF">BFJ65_g17157</name>
</gene>
<keyword evidence="5" id="KW-0539">Nucleus</keyword>
<keyword evidence="4" id="KW-0862">Zinc</keyword>
<proteinExistence type="predicted"/>
<dbReference type="InterPro" id="IPR012337">
    <property type="entry name" value="RNaseH-like_sf"/>
</dbReference>
<dbReference type="EMBL" id="MRCU01000014">
    <property type="protein sequence ID" value="RKK08495.1"/>
    <property type="molecule type" value="Genomic_DNA"/>
</dbReference>
<sequence>MQKRAAKRRPLIVESRADIFKRLLLGWITDANIPLHGVEHKLFRQLLAFLDDEFVIEVLPTSGNTVRRWILQEFEEHTRMLKDEMNKALSKVHTSFDMWTSPNGIAILSVIAYYVDIAGTPQVRLISLEKLSGSHGGENQAILMAKVIRKYGLEKKIGFFTADNADPCDTCVRALLKMFNPRASPTGLEGLEGERRIRCAGHILNLSAKAFLEGDSSDIFDSHIAEKDQKRERELLREWRKRGPIGKLHNLVYWIRRNPQRRELFLSITSGKVDQSTMAELGVWFVDDTLKGLMVKADNDTRWNSVYLMVHRALRLRDIIDVFCKLSLLDPKEEKRVSAEDVLSCEDWVVLAEIIEILQPYLTYTKHFEGRTPRFAEVLPTMYLLKDHLSEMRQRYSSNLIPAPYRAPRITLEEPVLDCIIVAAPTDGREREQQQAFYPYATNPRFSSGDVQERMARKRKTTANTWAHAREPLNSEPSRCGRKNEKIYYCMHCVSPTYSTTVSTTFRNHLLKTHGIELEAHEHPIKKRRDRLIQDAFAKAGDMHAAKQLAKREETLRHAINHKAALEALIQLVTVRNLSYNCSSWPELHALISAVNPAADDLISLSHGSIQKLVSNSFRVTKTCCEENCSLHHGNFISLLTCDPDAKEALQALLALSELPGLDGPGSHGGAEQWKLLQHVLEDYNIWNKVGFYTGDNHGSNGKLCRLLANYLQEKGVDWEAKTRRIRCHGHIVNLAVQAFLFIDSKEAARAALEHIEDTDESAFGTDFSERIKPQRAQGWRRLGPLGKVHNISIHMRENDYRWNEFKKRAGRSLGLDNDTRWNSWFLLLDTTLNLQSYVEWYQKKYYQDLRDDYLTPDEWSALGETRAFLQPFWKITQLTEGRYATLDRSLFTMDVLHKHYTQAFQKHSGNATLRSCIAASWAVFDKYYQLTDESPAYGAAIILHPSRRVAHIKKNWPKSWHKPVLDGVRKHWKDYYHELPLPTTTPQLRDEIRRLDEYDLLARELDVVSPSMSELDEYDAFTTQPPIVIDCSPLSW</sequence>
<comment type="caution">
    <text evidence="6">The sequence shown here is derived from an EMBL/GenBank/DDBJ whole genome shotgun (WGS) entry which is preliminary data.</text>
</comment>
<evidence type="ECO:0000313" key="6">
    <source>
        <dbReference type="EMBL" id="RKK08495.1"/>
    </source>
</evidence>
<evidence type="ECO:0000313" key="7">
    <source>
        <dbReference type="Proteomes" id="UP000270866"/>
    </source>
</evidence>
<dbReference type="PANTHER" id="PTHR46481">
    <property type="entry name" value="ZINC FINGER BED DOMAIN-CONTAINING PROTEIN 4"/>
    <property type="match status" value="1"/>
</dbReference>
<comment type="subcellular location">
    <subcellularLocation>
        <location evidence="1">Nucleus</location>
    </subcellularLocation>
</comment>
<evidence type="ECO:0000256" key="2">
    <source>
        <dbReference type="ARBA" id="ARBA00022723"/>
    </source>
</evidence>
<keyword evidence="3" id="KW-0863">Zinc-finger</keyword>
<evidence type="ECO:0000256" key="5">
    <source>
        <dbReference type="ARBA" id="ARBA00023242"/>
    </source>
</evidence>
<reference evidence="6 7" key="1">
    <citation type="journal article" date="2018" name="Sci. Rep.">
        <title>Characterisation of pathogen-specific regions and novel effector candidates in Fusarium oxysporum f. sp. cepae.</title>
        <authorList>
            <person name="Armitage A.D."/>
            <person name="Taylor A."/>
            <person name="Sobczyk M.K."/>
            <person name="Baxter L."/>
            <person name="Greenfield B.P."/>
            <person name="Bates H.J."/>
            <person name="Wilson F."/>
            <person name="Jackson A.C."/>
            <person name="Ott S."/>
            <person name="Harrison R.J."/>
            <person name="Clarkson J.P."/>
        </authorList>
    </citation>
    <scope>NUCLEOTIDE SEQUENCE [LARGE SCALE GENOMIC DNA]</scope>
    <source>
        <strain evidence="6 7">FoC_Fus2</strain>
    </source>
</reference>
<accession>A0A3L6MVM8</accession>
<dbReference type="AlphaFoldDB" id="A0A3L6MVM8"/>
<dbReference type="PANTHER" id="PTHR46481:SF10">
    <property type="entry name" value="ZINC FINGER BED DOMAIN-CONTAINING PROTEIN 39"/>
    <property type="match status" value="1"/>
</dbReference>
<evidence type="ECO:0000256" key="3">
    <source>
        <dbReference type="ARBA" id="ARBA00022771"/>
    </source>
</evidence>
<dbReference type="SUPFAM" id="SSF53098">
    <property type="entry name" value="Ribonuclease H-like"/>
    <property type="match status" value="2"/>
</dbReference>
<evidence type="ECO:0000256" key="1">
    <source>
        <dbReference type="ARBA" id="ARBA00004123"/>
    </source>
</evidence>
<protein>
    <submittedName>
        <fullName evidence="6">Uncharacterized protein</fullName>
    </submittedName>
</protein>
<organism evidence="6 7">
    <name type="scientific">Fusarium oxysporum f. sp. cepae</name>
    <dbReference type="NCBI Taxonomy" id="396571"/>
    <lineage>
        <taxon>Eukaryota</taxon>
        <taxon>Fungi</taxon>
        <taxon>Dikarya</taxon>
        <taxon>Ascomycota</taxon>
        <taxon>Pezizomycotina</taxon>
        <taxon>Sordariomycetes</taxon>
        <taxon>Hypocreomycetidae</taxon>
        <taxon>Hypocreales</taxon>
        <taxon>Nectriaceae</taxon>
        <taxon>Fusarium</taxon>
        <taxon>Fusarium oxysporum species complex</taxon>
    </lineage>
</organism>
<evidence type="ECO:0000256" key="4">
    <source>
        <dbReference type="ARBA" id="ARBA00022833"/>
    </source>
</evidence>
<keyword evidence="2" id="KW-0479">Metal-binding</keyword>
<dbReference type="Proteomes" id="UP000270866">
    <property type="component" value="Unassembled WGS sequence"/>
</dbReference>